<dbReference type="PANTHER" id="PTHR12782:SF5">
    <property type="entry name" value="PROSTAGLANDIN E SYNTHASE 2"/>
    <property type="match status" value="1"/>
</dbReference>
<dbReference type="PROSITE" id="PS00195">
    <property type="entry name" value="GLUTAREDOXIN_1"/>
    <property type="match status" value="1"/>
</dbReference>
<dbReference type="STRING" id="7574.A0A1S3JUG4"/>
<protein>
    <submittedName>
        <fullName evidence="7">Prostaglandin E synthase 2</fullName>
    </submittedName>
</protein>
<dbReference type="PANTHER" id="PTHR12782">
    <property type="entry name" value="MICROSOMAL PROSTAGLANDIN E SYNTHASE-2"/>
    <property type="match status" value="1"/>
</dbReference>
<keyword evidence="4" id="KW-1133">Transmembrane helix</keyword>
<proteinExistence type="inferred from homology"/>
<dbReference type="InParanoid" id="A0A1S3JUG4"/>
<dbReference type="InterPro" id="IPR034334">
    <property type="entry name" value="PGES2"/>
</dbReference>
<dbReference type="Gene3D" id="1.20.1050.10">
    <property type="match status" value="1"/>
</dbReference>
<dbReference type="SFLD" id="SFLDG01182">
    <property type="entry name" value="Prostaglandin_E_synthase_like"/>
    <property type="match status" value="1"/>
</dbReference>
<feature type="transmembrane region" description="Helical" evidence="4">
    <location>
        <begin position="303"/>
        <end position="320"/>
    </location>
</feature>
<dbReference type="RefSeq" id="XP_013413736.1">
    <property type="nucleotide sequence ID" value="XM_013558282.1"/>
</dbReference>
<dbReference type="InterPro" id="IPR034335">
    <property type="entry name" value="PGES2_C"/>
</dbReference>
<comment type="similarity">
    <text evidence="2">Belongs to the GST superfamily.</text>
</comment>
<comment type="function">
    <text evidence="1">Has a glutathione-disulfide oxidoreductase activity in the presence of NADPH and glutathione reductase. Reduces low molecular weight disulfides and proteins.</text>
</comment>
<evidence type="ECO:0000256" key="2">
    <source>
        <dbReference type="ARBA" id="ARBA00007409"/>
    </source>
</evidence>
<dbReference type="InterPro" id="IPR036282">
    <property type="entry name" value="Glutathione-S-Trfase_C_sf"/>
</dbReference>
<dbReference type="PROSITE" id="PS51354">
    <property type="entry name" value="GLUTAREDOXIN_2"/>
    <property type="match status" value="1"/>
</dbReference>
<evidence type="ECO:0000313" key="7">
    <source>
        <dbReference type="RefSeq" id="XP_013413736.1"/>
    </source>
</evidence>
<dbReference type="InterPro" id="IPR036249">
    <property type="entry name" value="Thioredoxin-like_sf"/>
</dbReference>
<organism evidence="6 7">
    <name type="scientific">Lingula anatina</name>
    <name type="common">Brachiopod</name>
    <name type="synonym">Lingula unguis</name>
    <dbReference type="NCBI Taxonomy" id="7574"/>
    <lineage>
        <taxon>Eukaryota</taxon>
        <taxon>Metazoa</taxon>
        <taxon>Spiralia</taxon>
        <taxon>Lophotrochozoa</taxon>
        <taxon>Brachiopoda</taxon>
        <taxon>Linguliformea</taxon>
        <taxon>Lingulata</taxon>
        <taxon>Lingulida</taxon>
        <taxon>Linguloidea</taxon>
        <taxon>Lingulidae</taxon>
        <taxon>Lingula</taxon>
    </lineage>
</organism>
<feature type="domain" description="Glutaredoxin" evidence="5">
    <location>
        <begin position="118"/>
        <end position="155"/>
    </location>
</feature>
<dbReference type="Proteomes" id="UP000085678">
    <property type="component" value="Unplaced"/>
</dbReference>
<reference evidence="7" key="1">
    <citation type="submission" date="2025-08" db="UniProtKB">
        <authorList>
            <consortium name="RefSeq"/>
        </authorList>
    </citation>
    <scope>IDENTIFICATION</scope>
    <source>
        <tissue evidence="7">Gonads</tissue>
    </source>
</reference>
<name>A0A1S3JUG4_LINAN</name>
<keyword evidence="3" id="KW-0443">Lipid metabolism</keyword>
<dbReference type="GO" id="GO:0001516">
    <property type="term" value="P:prostaglandin biosynthetic process"/>
    <property type="evidence" value="ECO:0007669"/>
    <property type="project" value="UniProtKB-UniPathway"/>
</dbReference>
<dbReference type="GO" id="GO:0005739">
    <property type="term" value="C:mitochondrion"/>
    <property type="evidence" value="ECO:0007669"/>
    <property type="project" value="TreeGrafter"/>
</dbReference>
<dbReference type="CDD" id="cd03197">
    <property type="entry name" value="GST_C_mPGES2"/>
    <property type="match status" value="1"/>
</dbReference>
<dbReference type="UniPathway" id="UPA00662"/>
<dbReference type="GeneID" id="106176066"/>
<dbReference type="Gene3D" id="6.20.200.30">
    <property type="match status" value="1"/>
</dbReference>
<evidence type="ECO:0000256" key="1">
    <source>
        <dbReference type="ARBA" id="ARBA00002549"/>
    </source>
</evidence>
<dbReference type="InterPro" id="IPR002109">
    <property type="entry name" value="Glutaredoxin"/>
</dbReference>
<dbReference type="SFLD" id="SFLDS00019">
    <property type="entry name" value="Glutathione_Transferase_(cytos"/>
    <property type="match status" value="1"/>
</dbReference>
<dbReference type="KEGG" id="lak:106176066"/>
<keyword evidence="4" id="KW-0472">Membrane</keyword>
<dbReference type="SUPFAM" id="SSF47616">
    <property type="entry name" value="GST C-terminal domain-like"/>
    <property type="match status" value="1"/>
</dbReference>
<evidence type="ECO:0000313" key="6">
    <source>
        <dbReference type="Proteomes" id="UP000085678"/>
    </source>
</evidence>
<dbReference type="SFLD" id="SFLDG01203">
    <property type="entry name" value="Prostaglandin_E_synthase_like1"/>
    <property type="match status" value="1"/>
</dbReference>
<accession>A0A1S3JUG4</accession>
<sequence>MSACRSAPLLGLSCRIKSLYSLGIRRPLLVTVPRSHNGVPPVRKYQGQIQRAKTPAHMPPILPRQRPEFSDDRKGYQLHFIIGGFFLGFYLGYKNSRLVLNASRVEGEVGTSEILFQLFQYQSCPFCCKVRAFLDYYGVPYQVYEVNPVTKGELRWCKKNKKVPLILAHEFSDEAITKSKNPLEMRDSSTIISMLATVMHEKGGYADLRKVIRNYPVLESEEQGWLRKKIKQEIPNRYFIMYGENKADGTEAGRSEERKWRQWADDVMVHMISPNVYRTMPEAVQAFYQFAEWGNYDSAFGTWAKYVIIYVGASAMYVIGQRLRKKYKLKEDVRESLYDAANEWTSGLDGKQFMGGDRPNLSDLAVYGVLRSMEGLDAFKDMCTNTKIGPWYEATKAAVDSHAGKSQNSMR</sequence>
<keyword evidence="6" id="KW-1185">Reference proteome</keyword>
<dbReference type="SUPFAM" id="SSF52833">
    <property type="entry name" value="Thioredoxin-like"/>
    <property type="match status" value="1"/>
</dbReference>
<dbReference type="Pfam" id="PF00462">
    <property type="entry name" value="Glutaredoxin"/>
    <property type="match status" value="1"/>
</dbReference>
<dbReference type="InterPro" id="IPR040079">
    <property type="entry name" value="Glutathione_S-Trfase"/>
</dbReference>
<dbReference type="GO" id="GO:0050220">
    <property type="term" value="F:prostaglandin-E synthase activity"/>
    <property type="evidence" value="ECO:0007669"/>
    <property type="project" value="InterPro"/>
</dbReference>
<keyword evidence="4" id="KW-0812">Transmembrane</keyword>
<dbReference type="InterPro" id="IPR011767">
    <property type="entry name" value="GLR_AS"/>
</dbReference>
<evidence type="ECO:0000259" key="5">
    <source>
        <dbReference type="Pfam" id="PF00462"/>
    </source>
</evidence>
<evidence type="ECO:0000256" key="3">
    <source>
        <dbReference type="ARBA" id="ARBA00023098"/>
    </source>
</evidence>
<dbReference type="OrthoDB" id="423541at2759"/>
<gene>
    <name evidence="7" type="primary">LOC106176066</name>
</gene>
<dbReference type="Gene3D" id="3.40.30.10">
    <property type="entry name" value="Glutaredoxin"/>
    <property type="match status" value="1"/>
</dbReference>
<dbReference type="FunCoup" id="A0A1S3JUG4">
    <property type="interactions" value="1669"/>
</dbReference>
<dbReference type="AlphaFoldDB" id="A0A1S3JUG4"/>
<evidence type="ECO:0000256" key="4">
    <source>
        <dbReference type="SAM" id="Phobius"/>
    </source>
</evidence>